<dbReference type="Proteomes" id="UP001287356">
    <property type="component" value="Unassembled WGS sequence"/>
</dbReference>
<reference evidence="1" key="1">
    <citation type="journal article" date="2023" name="Mol. Phylogenet. Evol.">
        <title>Genome-scale phylogeny and comparative genomics of the fungal order Sordariales.</title>
        <authorList>
            <person name="Hensen N."/>
            <person name="Bonometti L."/>
            <person name="Westerberg I."/>
            <person name="Brannstrom I.O."/>
            <person name="Guillou S."/>
            <person name="Cros-Aarteil S."/>
            <person name="Calhoun S."/>
            <person name="Haridas S."/>
            <person name="Kuo A."/>
            <person name="Mondo S."/>
            <person name="Pangilinan J."/>
            <person name="Riley R."/>
            <person name="LaButti K."/>
            <person name="Andreopoulos B."/>
            <person name="Lipzen A."/>
            <person name="Chen C."/>
            <person name="Yan M."/>
            <person name="Daum C."/>
            <person name="Ng V."/>
            <person name="Clum A."/>
            <person name="Steindorff A."/>
            <person name="Ohm R.A."/>
            <person name="Martin F."/>
            <person name="Silar P."/>
            <person name="Natvig D.O."/>
            <person name="Lalanne C."/>
            <person name="Gautier V."/>
            <person name="Ament-Velasquez S.L."/>
            <person name="Kruys A."/>
            <person name="Hutchinson M.I."/>
            <person name="Powell A.J."/>
            <person name="Barry K."/>
            <person name="Miller A.N."/>
            <person name="Grigoriev I.V."/>
            <person name="Debuchy R."/>
            <person name="Gladieux P."/>
            <person name="Hiltunen Thoren M."/>
            <person name="Johannesson H."/>
        </authorList>
    </citation>
    <scope>NUCLEOTIDE SEQUENCE</scope>
    <source>
        <strain evidence="1">CBS 958.72</strain>
    </source>
</reference>
<accession>A0AAE0JSC7</accession>
<sequence>MATYRQDIIGDKTVAPYIVRSRDWCKEQAQGLVPEEHGQFDVVGDMWMDQKLRHGIARLFAQGPRGKQELPFKDVDVPSLVQKLPAARDCEYLEDEGGELVSFCIESVGRVHELWNEGRKKKKAAGEEVPLFLRFVTPSR</sequence>
<keyword evidence="2" id="KW-1185">Reference proteome</keyword>
<evidence type="ECO:0000313" key="2">
    <source>
        <dbReference type="Proteomes" id="UP001287356"/>
    </source>
</evidence>
<proteinExistence type="predicted"/>
<protein>
    <submittedName>
        <fullName evidence="1">Uncharacterized protein</fullName>
    </submittedName>
</protein>
<gene>
    <name evidence="1" type="ORF">B0T24DRAFT_685285</name>
</gene>
<name>A0AAE0JSC7_9PEZI</name>
<organism evidence="1 2">
    <name type="scientific">Lasiosphaeria ovina</name>
    <dbReference type="NCBI Taxonomy" id="92902"/>
    <lineage>
        <taxon>Eukaryota</taxon>
        <taxon>Fungi</taxon>
        <taxon>Dikarya</taxon>
        <taxon>Ascomycota</taxon>
        <taxon>Pezizomycotina</taxon>
        <taxon>Sordariomycetes</taxon>
        <taxon>Sordariomycetidae</taxon>
        <taxon>Sordariales</taxon>
        <taxon>Lasiosphaeriaceae</taxon>
        <taxon>Lasiosphaeria</taxon>
    </lineage>
</organism>
<comment type="caution">
    <text evidence="1">The sequence shown here is derived from an EMBL/GenBank/DDBJ whole genome shotgun (WGS) entry which is preliminary data.</text>
</comment>
<reference evidence="1" key="2">
    <citation type="submission" date="2023-06" db="EMBL/GenBank/DDBJ databases">
        <authorList>
            <consortium name="Lawrence Berkeley National Laboratory"/>
            <person name="Haridas S."/>
            <person name="Hensen N."/>
            <person name="Bonometti L."/>
            <person name="Westerberg I."/>
            <person name="Brannstrom I.O."/>
            <person name="Guillou S."/>
            <person name="Cros-Aarteil S."/>
            <person name="Calhoun S."/>
            <person name="Kuo A."/>
            <person name="Mondo S."/>
            <person name="Pangilinan J."/>
            <person name="Riley R."/>
            <person name="Labutti K."/>
            <person name="Andreopoulos B."/>
            <person name="Lipzen A."/>
            <person name="Chen C."/>
            <person name="Yanf M."/>
            <person name="Daum C."/>
            <person name="Ng V."/>
            <person name="Clum A."/>
            <person name="Steindorff A."/>
            <person name="Ohm R."/>
            <person name="Martin F."/>
            <person name="Silar P."/>
            <person name="Natvig D."/>
            <person name="Lalanne C."/>
            <person name="Gautier V."/>
            <person name="Ament-Velasquez S.L."/>
            <person name="Kruys A."/>
            <person name="Hutchinson M.I."/>
            <person name="Powell A.J."/>
            <person name="Barry K."/>
            <person name="Miller A.N."/>
            <person name="Grigoriev I.V."/>
            <person name="Debuchy R."/>
            <person name="Gladieux P."/>
            <person name="Thoren M.H."/>
            <person name="Johannesson H."/>
        </authorList>
    </citation>
    <scope>NUCLEOTIDE SEQUENCE</scope>
    <source>
        <strain evidence="1">CBS 958.72</strain>
    </source>
</reference>
<evidence type="ECO:0000313" key="1">
    <source>
        <dbReference type="EMBL" id="KAK3360858.1"/>
    </source>
</evidence>
<dbReference type="EMBL" id="JAULSN010000014">
    <property type="protein sequence ID" value="KAK3360858.1"/>
    <property type="molecule type" value="Genomic_DNA"/>
</dbReference>
<dbReference type="AlphaFoldDB" id="A0AAE0JSC7"/>